<evidence type="ECO:0000313" key="2">
    <source>
        <dbReference type="EMBL" id="MFC3530999.1"/>
    </source>
</evidence>
<accession>A0ABV7RC11</accession>
<dbReference type="Proteomes" id="UP001595741">
    <property type="component" value="Unassembled WGS sequence"/>
</dbReference>
<keyword evidence="1" id="KW-1133">Transmembrane helix</keyword>
<keyword evidence="1" id="KW-0472">Membrane</keyword>
<reference evidence="3" key="1">
    <citation type="journal article" date="2019" name="Int. J. Syst. Evol. Microbiol.">
        <title>The Global Catalogue of Microorganisms (GCM) 10K type strain sequencing project: providing services to taxonomists for standard genome sequencing and annotation.</title>
        <authorList>
            <consortium name="The Broad Institute Genomics Platform"/>
            <consortium name="The Broad Institute Genome Sequencing Center for Infectious Disease"/>
            <person name="Wu L."/>
            <person name="Ma J."/>
        </authorList>
    </citation>
    <scope>NUCLEOTIDE SEQUENCE [LARGE SCALE GENOMIC DNA]</scope>
    <source>
        <strain evidence="3">KCTC 42742</strain>
    </source>
</reference>
<sequence>MQAIPSYHSAPPLDLPVRFFMAAWLWLLLLAGTWYGTADGGYPSPGLWLPLHLLALGVLGNVMLGALLQLLAVVSALGFPRPAIWRHGLWGSWQLGCAALCSGFAGGLSAGWLQLASIAFAGAVGLLAWLWWLLWHSPAQDSSSRGLRWALACLLLTLCLGIAQLGVLAWGQPWPLLALLPLHRLAAQGWVWLLLLAVAQVILPMFLLTPALPGWWQRWASPAWGGLLLLAGALSLIWPAGGWWWLAALPLPLTAWVWGRALRGSRRPQEWLPRYWQLALGLLLALCVAFVVGQWLDSEALRRLQGWLLLGGVAFTLCVGMLYRIVPFLLWLQLRRGVKPQQKVPSLQQLLPEEKARLGWRLLCSWQLAGVAWCLWPVLWWLPAASGSLLAAALFAHYRAAWLRWRQGTQPVGKVAQAE</sequence>
<feature type="transmembrane region" description="Helical" evidence="1">
    <location>
        <begin position="47"/>
        <end position="77"/>
    </location>
</feature>
<feature type="transmembrane region" description="Helical" evidence="1">
    <location>
        <begin position="275"/>
        <end position="296"/>
    </location>
</feature>
<feature type="transmembrane region" description="Helical" evidence="1">
    <location>
        <begin position="384"/>
        <end position="401"/>
    </location>
</feature>
<dbReference type="RefSeq" id="WP_386087943.1">
    <property type="nucleotide sequence ID" value="NZ_JBHRXN010000006.1"/>
</dbReference>
<gene>
    <name evidence="2" type="ORF">ACFOLG_02260</name>
</gene>
<feature type="transmembrane region" description="Helical" evidence="1">
    <location>
        <begin position="190"/>
        <end position="212"/>
    </location>
</feature>
<feature type="transmembrane region" description="Helical" evidence="1">
    <location>
        <begin position="15"/>
        <end position="35"/>
    </location>
</feature>
<protein>
    <recommendedName>
        <fullName evidence="4">Transmembrane protein</fullName>
    </recommendedName>
</protein>
<proteinExistence type="predicted"/>
<keyword evidence="3" id="KW-1185">Reference proteome</keyword>
<feature type="transmembrane region" description="Helical" evidence="1">
    <location>
        <begin position="147"/>
        <end position="170"/>
    </location>
</feature>
<feature type="transmembrane region" description="Helical" evidence="1">
    <location>
        <begin position="308"/>
        <end position="332"/>
    </location>
</feature>
<name>A0ABV7RC11_9NEIS</name>
<keyword evidence="1" id="KW-0812">Transmembrane</keyword>
<feature type="transmembrane region" description="Helical" evidence="1">
    <location>
        <begin position="89"/>
        <end position="109"/>
    </location>
</feature>
<organism evidence="2 3">
    <name type="scientific">Vogesella facilis</name>
    <dbReference type="NCBI Taxonomy" id="1655232"/>
    <lineage>
        <taxon>Bacteria</taxon>
        <taxon>Pseudomonadati</taxon>
        <taxon>Pseudomonadota</taxon>
        <taxon>Betaproteobacteria</taxon>
        <taxon>Neisseriales</taxon>
        <taxon>Chromobacteriaceae</taxon>
        <taxon>Vogesella</taxon>
    </lineage>
</organism>
<evidence type="ECO:0008006" key="4">
    <source>
        <dbReference type="Google" id="ProtNLM"/>
    </source>
</evidence>
<dbReference type="EMBL" id="JBHRXN010000006">
    <property type="protein sequence ID" value="MFC3530999.1"/>
    <property type="molecule type" value="Genomic_DNA"/>
</dbReference>
<feature type="transmembrane region" description="Helical" evidence="1">
    <location>
        <begin position="219"/>
        <end position="238"/>
    </location>
</feature>
<evidence type="ECO:0000256" key="1">
    <source>
        <dbReference type="SAM" id="Phobius"/>
    </source>
</evidence>
<feature type="transmembrane region" description="Helical" evidence="1">
    <location>
        <begin position="115"/>
        <end position="135"/>
    </location>
</feature>
<comment type="caution">
    <text evidence="2">The sequence shown here is derived from an EMBL/GenBank/DDBJ whole genome shotgun (WGS) entry which is preliminary data.</text>
</comment>
<evidence type="ECO:0000313" key="3">
    <source>
        <dbReference type="Proteomes" id="UP001595741"/>
    </source>
</evidence>